<organism evidence="2 3">
    <name type="scientific">Ceriporiopsis subvermispora (strain B)</name>
    <name type="common">White-rot fungus</name>
    <name type="synonym">Gelatoporia subvermispora</name>
    <dbReference type="NCBI Taxonomy" id="914234"/>
    <lineage>
        <taxon>Eukaryota</taxon>
        <taxon>Fungi</taxon>
        <taxon>Dikarya</taxon>
        <taxon>Basidiomycota</taxon>
        <taxon>Agaricomycotina</taxon>
        <taxon>Agaricomycetes</taxon>
        <taxon>Polyporales</taxon>
        <taxon>Gelatoporiaceae</taxon>
        <taxon>Gelatoporia</taxon>
    </lineage>
</organism>
<dbReference type="InterPro" id="IPR009027">
    <property type="entry name" value="Ribosomal_bL9/RNase_H1_N"/>
</dbReference>
<dbReference type="HOGENOM" id="CLU_976595_0_0_1"/>
<dbReference type="EMBL" id="KB445817">
    <property type="protein sequence ID" value="EMD31632.1"/>
    <property type="molecule type" value="Genomic_DNA"/>
</dbReference>
<gene>
    <name evidence="2" type="ORF">CERSUDRAFT_100296</name>
</gene>
<dbReference type="InterPro" id="IPR037056">
    <property type="entry name" value="RNase_H1_N_sf"/>
</dbReference>
<dbReference type="SUPFAM" id="SSF55658">
    <property type="entry name" value="L9 N-domain-like"/>
    <property type="match status" value="1"/>
</dbReference>
<reference evidence="2 3" key="1">
    <citation type="journal article" date="2012" name="Proc. Natl. Acad. Sci. U.S.A.">
        <title>Comparative genomics of Ceriporiopsis subvermispora and Phanerochaete chrysosporium provide insight into selective ligninolysis.</title>
        <authorList>
            <person name="Fernandez-Fueyo E."/>
            <person name="Ruiz-Duenas F.J."/>
            <person name="Ferreira P."/>
            <person name="Floudas D."/>
            <person name="Hibbett D.S."/>
            <person name="Canessa P."/>
            <person name="Larrondo L.F."/>
            <person name="James T.Y."/>
            <person name="Seelenfreund D."/>
            <person name="Lobos S."/>
            <person name="Polanco R."/>
            <person name="Tello M."/>
            <person name="Honda Y."/>
            <person name="Watanabe T."/>
            <person name="Watanabe T."/>
            <person name="Ryu J.S."/>
            <person name="Kubicek C.P."/>
            <person name="Schmoll M."/>
            <person name="Gaskell J."/>
            <person name="Hammel K.E."/>
            <person name="St John F.J."/>
            <person name="Vanden Wymelenberg A."/>
            <person name="Sabat G."/>
            <person name="Splinter BonDurant S."/>
            <person name="Syed K."/>
            <person name="Yadav J.S."/>
            <person name="Doddapaneni H."/>
            <person name="Subramanian V."/>
            <person name="Lavin J.L."/>
            <person name="Oguiza J.A."/>
            <person name="Perez G."/>
            <person name="Pisabarro A.G."/>
            <person name="Ramirez L."/>
            <person name="Santoyo F."/>
            <person name="Master E."/>
            <person name="Coutinho P.M."/>
            <person name="Henrissat B."/>
            <person name="Lombard V."/>
            <person name="Magnuson J.K."/>
            <person name="Kuees U."/>
            <person name="Hori C."/>
            <person name="Igarashi K."/>
            <person name="Samejima M."/>
            <person name="Held B.W."/>
            <person name="Barry K.W."/>
            <person name="LaButti K.M."/>
            <person name="Lapidus A."/>
            <person name="Lindquist E.A."/>
            <person name="Lucas S.M."/>
            <person name="Riley R."/>
            <person name="Salamov A.A."/>
            <person name="Hoffmeister D."/>
            <person name="Schwenk D."/>
            <person name="Hadar Y."/>
            <person name="Yarden O."/>
            <person name="de Vries R.P."/>
            <person name="Wiebenga A."/>
            <person name="Stenlid J."/>
            <person name="Eastwood D."/>
            <person name="Grigoriev I.V."/>
            <person name="Berka R.M."/>
            <person name="Blanchette R.A."/>
            <person name="Kersten P."/>
            <person name="Martinez A.T."/>
            <person name="Vicuna R."/>
            <person name="Cullen D."/>
        </authorList>
    </citation>
    <scope>NUCLEOTIDE SEQUENCE [LARGE SCALE GENOMIC DNA]</scope>
    <source>
        <strain evidence="2 3">B</strain>
    </source>
</reference>
<dbReference type="Gene3D" id="3.40.970.10">
    <property type="entry name" value="Ribonuclease H1, N-terminal domain"/>
    <property type="match status" value="1"/>
</dbReference>
<evidence type="ECO:0000313" key="2">
    <source>
        <dbReference type="EMBL" id="EMD31632.1"/>
    </source>
</evidence>
<sequence>MVFGLAAICRFRRKSSSGGSVVSDGTRTVFTTNSGRESADMDYLRLSRSSSAQSTRRSCSNGSAHLSVSAVTPACPPGLYPPTPPTTPISGTVHTQDVIPDSLKFSFGRCYTPDLSAANVQGLPPFPGPRSQVQPLSRVPRRAQTHPGSIPVSDFPRRVPSPGSASGCSTSASQFGSTDETHVPLAPSLNDPYGRRAGCAPPYTCWISATWVNSRIPRGVAPEMIKAWYVVTCGREVGIYWDLNKAFWLVYGIPGACLVKYSSRELAEVVVQDAVDEHRALVIYF</sequence>
<dbReference type="OrthoDB" id="2758732at2759"/>
<dbReference type="AlphaFoldDB" id="M2R056"/>
<feature type="compositionally biased region" description="Polar residues" evidence="1">
    <location>
        <begin position="163"/>
        <end position="178"/>
    </location>
</feature>
<accession>M2R056</accession>
<dbReference type="Proteomes" id="UP000016930">
    <property type="component" value="Unassembled WGS sequence"/>
</dbReference>
<proteinExistence type="predicted"/>
<name>M2R056_CERS8</name>
<feature type="region of interest" description="Disordered" evidence="1">
    <location>
        <begin position="121"/>
        <end position="182"/>
    </location>
</feature>
<protein>
    <submittedName>
        <fullName evidence="2">Uncharacterized protein</fullName>
    </submittedName>
</protein>
<keyword evidence="3" id="KW-1185">Reference proteome</keyword>
<evidence type="ECO:0000313" key="3">
    <source>
        <dbReference type="Proteomes" id="UP000016930"/>
    </source>
</evidence>
<evidence type="ECO:0000256" key="1">
    <source>
        <dbReference type="SAM" id="MobiDB-lite"/>
    </source>
</evidence>